<dbReference type="Pfam" id="PF03932">
    <property type="entry name" value="CutC"/>
    <property type="match status" value="1"/>
</dbReference>
<comment type="caution">
    <text evidence="3">The sequence shown here is derived from an EMBL/GenBank/DDBJ whole genome shotgun (WGS) entry which is preliminary data.</text>
</comment>
<keyword evidence="2" id="KW-0963">Cytoplasm</keyword>
<comment type="subcellular location">
    <subcellularLocation>
        <location evidence="2">Cytoplasm</location>
    </subcellularLocation>
</comment>
<dbReference type="GO" id="GO:0005737">
    <property type="term" value="C:cytoplasm"/>
    <property type="evidence" value="ECO:0007669"/>
    <property type="project" value="UniProtKB-SubCell"/>
</dbReference>
<protein>
    <recommendedName>
        <fullName evidence="2">PF03932 family protein CutC</fullName>
    </recommendedName>
</protein>
<dbReference type="InterPro" id="IPR005627">
    <property type="entry name" value="CutC-like"/>
</dbReference>
<dbReference type="InterPro" id="IPR036822">
    <property type="entry name" value="CutC-like_dom_sf"/>
</dbReference>
<dbReference type="EMBL" id="WPCU01000005">
    <property type="protein sequence ID" value="MVA75608.1"/>
    <property type="molecule type" value="Genomic_DNA"/>
</dbReference>
<dbReference type="Proteomes" id="UP000435304">
    <property type="component" value="Unassembled WGS sequence"/>
</dbReference>
<organism evidence="3 4">
    <name type="scientific">Auraticoccus cholistanensis</name>
    <dbReference type="NCBI Taxonomy" id="2656650"/>
    <lineage>
        <taxon>Bacteria</taxon>
        <taxon>Bacillati</taxon>
        <taxon>Actinomycetota</taxon>
        <taxon>Actinomycetes</taxon>
        <taxon>Propionibacteriales</taxon>
        <taxon>Propionibacteriaceae</taxon>
        <taxon>Auraticoccus</taxon>
    </lineage>
</organism>
<gene>
    <name evidence="2" type="primary">cutC</name>
    <name evidence="3" type="ORF">GC722_06150</name>
</gene>
<dbReference type="GO" id="GO:0005507">
    <property type="term" value="F:copper ion binding"/>
    <property type="evidence" value="ECO:0007669"/>
    <property type="project" value="TreeGrafter"/>
</dbReference>
<proteinExistence type="inferred from homology"/>
<dbReference type="RefSeq" id="WP_197429862.1">
    <property type="nucleotide sequence ID" value="NZ_WPCU01000005.1"/>
</dbReference>
<evidence type="ECO:0000313" key="4">
    <source>
        <dbReference type="Proteomes" id="UP000435304"/>
    </source>
</evidence>
<accession>A0A6A9USL6</accession>
<comment type="caution">
    <text evidence="2">Once thought to be involved in copper homeostasis, experiments in E.coli have shown this is not the case.</text>
</comment>
<evidence type="ECO:0000256" key="1">
    <source>
        <dbReference type="ARBA" id="ARBA00007768"/>
    </source>
</evidence>
<sequence>MTSLELAVSDRAGVEVARAVGARRVELGVALALGGLTPSLGTLRAAVAAAGPVEVHVLVRPRGGGFRYTADEVELCCDDVAVAVEAGADGVVVGALDDEGELDLDVLRRLVAVADGLPVTVHRAVDVSADPVRSVRRLAGLGVARVLSSGGAASAHQGLPTLAAMVQAAGDVAVVAGGGVRPEHVADLAAVGVEGVHASAKVFVPAGSRLSLGSATTDGVPEGHEATDLATARRLAEAVAGVRG</sequence>
<dbReference type="PANTHER" id="PTHR12598">
    <property type="entry name" value="COPPER HOMEOSTASIS PROTEIN CUTC"/>
    <property type="match status" value="1"/>
</dbReference>
<reference evidence="3 4" key="1">
    <citation type="submission" date="2019-12" db="EMBL/GenBank/DDBJ databases">
        <title>Auraticoccus cholistani sp. nov., an actinomycete isolated from soil of Cholistan desert.</title>
        <authorList>
            <person name="Cheema M.T."/>
        </authorList>
    </citation>
    <scope>NUCLEOTIDE SEQUENCE [LARGE SCALE GENOMIC DNA]</scope>
    <source>
        <strain evidence="3 4">F435</strain>
    </source>
</reference>
<name>A0A6A9USL6_9ACTN</name>
<dbReference type="PANTHER" id="PTHR12598:SF0">
    <property type="entry name" value="COPPER HOMEOSTASIS PROTEIN CUTC HOMOLOG"/>
    <property type="match status" value="1"/>
</dbReference>
<dbReference type="AlphaFoldDB" id="A0A6A9USL6"/>
<evidence type="ECO:0000256" key="2">
    <source>
        <dbReference type="HAMAP-Rule" id="MF_00795"/>
    </source>
</evidence>
<dbReference type="Gene3D" id="3.20.20.380">
    <property type="entry name" value="Copper homeostasis (CutC) domain"/>
    <property type="match status" value="1"/>
</dbReference>
<comment type="similarity">
    <text evidence="1 2">Belongs to the CutC family.</text>
</comment>
<dbReference type="SUPFAM" id="SSF110395">
    <property type="entry name" value="CutC-like"/>
    <property type="match status" value="1"/>
</dbReference>
<keyword evidence="4" id="KW-1185">Reference proteome</keyword>
<evidence type="ECO:0000313" key="3">
    <source>
        <dbReference type="EMBL" id="MVA75608.1"/>
    </source>
</evidence>
<dbReference type="HAMAP" id="MF_00795">
    <property type="entry name" value="CutC"/>
    <property type="match status" value="1"/>
</dbReference>